<evidence type="ECO:0000256" key="4">
    <source>
        <dbReference type="ARBA" id="ARBA00022679"/>
    </source>
</evidence>
<keyword evidence="4" id="KW-0808">Transferase</keyword>
<comment type="caution">
    <text evidence="10">The sequence shown here is derived from an EMBL/GenBank/DDBJ whole genome shotgun (WGS) entry which is preliminary data.</text>
</comment>
<evidence type="ECO:0000256" key="2">
    <source>
        <dbReference type="ARBA" id="ARBA00022475"/>
    </source>
</evidence>
<dbReference type="GO" id="GO:0010041">
    <property type="term" value="P:response to iron(III) ion"/>
    <property type="evidence" value="ECO:0007669"/>
    <property type="project" value="TreeGrafter"/>
</dbReference>
<evidence type="ECO:0000256" key="1">
    <source>
        <dbReference type="ARBA" id="ARBA00004651"/>
    </source>
</evidence>
<dbReference type="GO" id="GO:0016763">
    <property type="term" value="F:pentosyltransferase activity"/>
    <property type="evidence" value="ECO:0007669"/>
    <property type="project" value="TreeGrafter"/>
</dbReference>
<keyword evidence="2" id="KW-1003">Cell membrane</keyword>
<dbReference type="GO" id="GO:0005886">
    <property type="term" value="C:plasma membrane"/>
    <property type="evidence" value="ECO:0007669"/>
    <property type="project" value="UniProtKB-SubCell"/>
</dbReference>
<keyword evidence="7 8" id="KW-0472">Membrane</keyword>
<feature type="transmembrane region" description="Helical" evidence="8">
    <location>
        <begin position="260"/>
        <end position="278"/>
    </location>
</feature>
<feature type="transmembrane region" description="Helical" evidence="8">
    <location>
        <begin position="89"/>
        <end position="107"/>
    </location>
</feature>
<feature type="transmembrane region" description="Helical" evidence="8">
    <location>
        <begin position="290"/>
        <end position="308"/>
    </location>
</feature>
<evidence type="ECO:0000256" key="3">
    <source>
        <dbReference type="ARBA" id="ARBA00022676"/>
    </source>
</evidence>
<dbReference type="Proteomes" id="UP000617041">
    <property type="component" value="Unassembled WGS sequence"/>
</dbReference>
<dbReference type="EMBL" id="JAEDAO010000001">
    <property type="protein sequence ID" value="MBK0391430.1"/>
    <property type="molecule type" value="Genomic_DNA"/>
</dbReference>
<keyword evidence="5 8" id="KW-0812">Transmembrane</keyword>
<gene>
    <name evidence="10" type="ORF">I8E28_02395</name>
</gene>
<dbReference type="PANTHER" id="PTHR33908">
    <property type="entry name" value="MANNOSYLTRANSFERASE YKCB-RELATED"/>
    <property type="match status" value="1"/>
</dbReference>
<evidence type="ECO:0000256" key="7">
    <source>
        <dbReference type="ARBA" id="ARBA00023136"/>
    </source>
</evidence>
<comment type="subcellular location">
    <subcellularLocation>
        <location evidence="1">Cell membrane</location>
        <topology evidence="1">Multi-pass membrane protein</topology>
    </subcellularLocation>
</comment>
<feature type="domain" description="Glycosyltransferase RgtA/B/C/D-like" evidence="9">
    <location>
        <begin position="61"/>
        <end position="224"/>
    </location>
</feature>
<dbReference type="InterPro" id="IPR038731">
    <property type="entry name" value="RgtA/B/C-like"/>
</dbReference>
<evidence type="ECO:0000313" key="11">
    <source>
        <dbReference type="Proteomes" id="UP000617041"/>
    </source>
</evidence>
<dbReference type="GO" id="GO:0009103">
    <property type="term" value="P:lipopolysaccharide biosynthetic process"/>
    <property type="evidence" value="ECO:0007669"/>
    <property type="project" value="UniProtKB-ARBA"/>
</dbReference>
<sequence>MTGLPRRPAALLALAFAWLAFTTWIRPLALPDEGRYIGVAWEMVRSGEWLTPTLDGLPYFHKPPLFYWITGASLSLFGNVEWAGRVAPWSGACLMVASAFLFGRRWLGDTVGRAWALVLATMPLVFMSAQYSNLDMLVAGWITATILAFAHASLLPMDDPSRRKWLIAGGALAAGATLAKGLIGFVLPGMVLIAWLLLARRWRRILSLFWWPVLLVFLVVAAPWFAVMQERFDAFLHYFFVVQHFSRYTQAGFNNAHGPWFFPVVLLVFGLPWTLWLTRRAPAPADDTARAVRVLAWVWLVAIVAFFSLPRSKLVGYVLPAVPPLALLVALRWQAVRELAGRGAMLARVTVIVAAITCLVAPVAVALAKQKHTRDLARIVATQPDRPIAFVRNYYFDLAFYARLQRPVPVLERWDDKALTQADNWRRELLDASEFLAPGTPSPLLPTSALVQANCPGVTSWVVGGSDMKEAFPMLASNAREVARSRDTVLWEVRDWVPVAAQCGAGTPSASSAGKS</sequence>
<protein>
    <submittedName>
        <fullName evidence="10">Glycosyltransferase family 39 protein</fullName>
    </submittedName>
</protein>
<feature type="transmembrane region" description="Helical" evidence="8">
    <location>
        <begin position="166"/>
        <end position="198"/>
    </location>
</feature>
<evidence type="ECO:0000256" key="8">
    <source>
        <dbReference type="SAM" id="Phobius"/>
    </source>
</evidence>
<dbReference type="RefSeq" id="WP_200786251.1">
    <property type="nucleotide sequence ID" value="NZ_JAEDAO010000001.1"/>
</dbReference>
<reference evidence="10" key="1">
    <citation type="submission" date="2020-12" db="EMBL/GenBank/DDBJ databases">
        <title>Ramlibacter sp. nov., isolated from a freshwater alga, Cryptomonas.</title>
        <authorList>
            <person name="Kim H.M."/>
            <person name="Jeon C.O."/>
        </authorList>
    </citation>
    <scope>NUCLEOTIDE SEQUENCE</scope>
    <source>
        <strain evidence="10">CrO1</strain>
    </source>
</reference>
<feature type="transmembrane region" description="Helical" evidence="8">
    <location>
        <begin position="314"/>
        <end position="333"/>
    </location>
</feature>
<evidence type="ECO:0000256" key="5">
    <source>
        <dbReference type="ARBA" id="ARBA00022692"/>
    </source>
</evidence>
<feature type="transmembrane region" description="Helical" evidence="8">
    <location>
        <begin position="345"/>
        <end position="368"/>
    </location>
</feature>
<keyword evidence="6 8" id="KW-1133">Transmembrane helix</keyword>
<evidence type="ECO:0000259" key="9">
    <source>
        <dbReference type="Pfam" id="PF13231"/>
    </source>
</evidence>
<accession>A0A934PVV9</accession>
<dbReference type="AlphaFoldDB" id="A0A934PVV9"/>
<organism evidence="10 11">
    <name type="scientific">Ramlibacter algicola</name>
    <dbReference type="NCBI Taxonomy" id="2795217"/>
    <lineage>
        <taxon>Bacteria</taxon>
        <taxon>Pseudomonadati</taxon>
        <taxon>Pseudomonadota</taxon>
        <taxon>Betaproteobacteria</taxon>
        <taxon>Burkholderiales</taxon>
        <taxon>Comamonadaceae</taxon>
        <taxon>Ramlibacter</taxon>
    </lineage>
</organism>
<name>A0A934PVV9_9BURK</name>
<proteinExistence type="predicted"/>
<keyword evidence="3" id="KW-0328">Glycosyltransferase</keyword>
<evidence type="ECO:0000256" key="6">
    <source>
        <dbReference type="ARBA" id="ARBA00022989"/>
    </source>
</evidence>
<keyword evidence="11" id="KW-1185">Reference proteome</keyword>
<dbReference type="InterPro" id="IPR050297">
    <property type="entry name" value="LipidA_mod_glycosyltrf_83"/>
</dbReference>
<dbReference type="PANTHER" id="PTHR33908:SF3">
    <property type="entry name" value="UNDECAPRENYL PHOSPHATE-ALPHA-4-AMINO-4-DEOXY-L-ARABINOSE ARABINOSYL TRANSFERASE"/>
    <property type="match status" value="1"/>
</dbReference>
<dbReference type="Pfam" id="PF13231">
    <property type="entry name" value="PMT_2"/>
    <property type="match status" value="1"/>
</dbReference>
<feature type="transmembrane region" description="Helical" evidence="8">
    <location>
        <begin position="136"/>
        <end position="154"/>
    </location>
</feature>
<evidence type="ECO:0000313" key="10">
    <source>
        <dbReference type="EMBL" id="MBK0391430.1"/>
    </source>
</evidence>
<feature type="transmembrane region" description="Helical" evidence="8">
    <location>
        <begin position="205"/>
        <end position="226"/>
    </location>
</feature>